<evidence type="ECO:0000313" key="1">
    <source>
        <dbReference type="EMBL" id="SDM77098.1"/>
    </source>
</evidence>
<name>A0A1G9VXQ0_9GAMM</name>
<dbReference type="Proteomes" id="UP000199107">
    <property type="component" value="Unassembled WGS sequence"/>
</dbReference>
<accession>A0A1G9VXQ0</accession>
<gene>
    <name evidence="1" type="ORF">SAMN05192555_11927</name>
</gene>
<dbReference type="EMBL" id="FNGH01000019">
    <property type="protein sequence ID" value="SDM77098.1"/>
    <property type="molecule type" value="Genomic_DNA"/>
</dbReference>
<dbReference type="AlphaFoldDB" id="A0A1G9VXQ0"/>
<sequence length="62" mass="7242">MLMELATIRYNDTAVSWTVLNHDGGTVDPLRDWIVHLEETNLGGLKFQLQSLSFTRSRQRFY</sequence>
<protein>
    <submittedName>
        <fullName evidence="1">Uncharacterized protein</fullName>
    </submittedName>
</protein>
<evidence type="ECO:0000313" key="2">
    <source>
        <dbReference type="Proteomes" id="UP000199107"/>
    </source>
</evidence>
<keyword evidence="2" id="KW-1185">Reference proteome</keyword>
<reference evidence="2" key="1">
    <citation type="submission" date="2016-10" db="EMBL/GenBank/DDBJ databases">
        <authorList>
            <person name="Varghese N."/>
            <person name="Submissions S."/>
        </authorList>
    </citation>
    <scope>NUCLEOTIDE SEQUENCE [LARGE SCALE GENOMIC DNA]</scope>
    <source>
        <strain evidence="2">AAP</strain>
    </source>
</reference>
<organism evidence="1 2">
    <name type="scientific">Franzmannia pantelleriensis</name>
    <dbReference type="NCBI Taxonomy" id="48727"/>
    <lineage>
        <taxon>Bacteria</taxon>
        <taxon>Pseudomonadati</taxon>
        <taxon>Pseudomonadota</taxon>
        <taxon>Gammaproteobacteria</taxon>
        <taxon>Oceanospirillales</taxon>
        <taxon>Halomonadaceae</taxon>
        <taxon>Franzmannia</taxon>
    </lineage>
</organism>
<proteinExistence type="predicted"/>
<dbReference type="STRING" id="48727.SAMN05192555_11927"/>